<dbReference type="InterPro" id="IPR051855">
    <property type="entry name" value="eIF2B_beta_subunit"/>
</dbReference>
<evidence type="ECO:0000256" key="13">
    <source>
        <dbReference type="ARBA" id="ARBA00046432"/>
    </source>
</evidence>
<keyword evidence="6 14" id="KW-0255">Endonuclease</keyword>
<keyword evidence="7 14" id="KW-0378">Hydrolase</keyword>
<keyword evidence="4" id="KW-0396">Initiation factor</keyword>
<keyword evidence="5 14" id="KW-0540">Nuclease</keyword>
<dbReference type="GO" id="GO:0003743">
    <property type="term" value="F:translation initiation factor activity"/>
    <property type="evidence" value="ECO:0007669"/>
    <property type="project" value="UniProtKB-KW"/>
</dbReference>
<dbReference type="OrthoDB" id="269919at2759"/>
<dbReference type="InterPro" id="IPR000305">
    <property type="entry name" value="GIY-YIG_endonuc"/>
</dbReference>
<dbReference type="GO" id="GO:0005085">
    <property type="term" value="F:guanyl-nucleotide exchange factor activity"/>
    <property type="evidence" value="ECO:0007669"/>
    <property type="project" value="TreeGrafter"/>
</dbReference>
<keyword evidence="14" id="KW-0234">DNA repair</keyword>
<evidence type="ECO:0000256" key="9">
    <source>
        <dbReference type="ARBA" id="ARBA00023172"/>
    </source>
</evidence>
<comment type="function">
    <text evidence="14">Catalytic subunit of the SLX1-SLX4 structure-specific endonuclease that resolves DNA secondary structures generated during DNA repair and recombination. Has endonuclease activity towards branched DNA substrates, introducing single-strand cuts in duplex DNA close to junctions with ss-DNA.</text>
</comment>
<evidence type="ECO:0000256" key="15">
    <source>
        <dbReference type="RuleBase" id="RU003814"/>
    </source>
</evidence>
<comment type="caution">
    <text evidence="18">The sequence shown here is derived from an EMBL/GenBank/DDBJ whole genome shotgun (WGS) entry which is preliminary data.</text>
</comment>
<dbReference type="InterPro" id="IPR035901">
    <property type="entry name" value="GIY-YIG_endonuc_sf"/>
</dbReference>
<dbReference type="Pfam" id="PF01008">
    <property type="entry name" value="IF-2B"/>
    <property type="match status" value="1"/>
</dbReference>
<evidence type="ECO:0000256" key="1">
    <source>
        <dbReference type="ARBA" id="ARBA00004514"/>
    </source>
</evidence>
<dbReference type="GO" id="GO:0006310">
    <property type="term" value="P:DNA recombination"/>
    <property type="evidence" value="ECO:0007669"/>
    <property type="project" value="UniProtKB-UniRule"/>
</dbReference>
<comment type="subunit">
    <text evidence="13">Component of the translation initiation factor 2B (eIF2B) complex which is a heterodecamer of two sets of five different subunits: alpha, beta, gamma, delta and epsilon. Subunits alpha, beta and delta comprise a regulatory subcomplex and subunits epsilon and gamma comprise a catalytic subcomplex. Within the complex, the hexameric regulatory complex resides at the center, with the two heterodimeric catalytic subcomplexes bound on opposite sides.</text>
</comment>
<comment type="subcellular location">
    <subcellularLocation>
        <location evidence="1">Cytoplasm</location>
        <location evidence="1">Cytosol</location>
    </subcellularLocation>
    <subcellularLocation>
        <location evidence="14">Nucleus</location>
    </subcellularLocation>
</comment>
<evidence type="ECO:0000256" key="14">
    <source>
        <dbReference type="HAMAP-Rule" id="MF_03100"/>
    </source>
</evidence>
<dbReference type="GO" id="GO:0005829">
    <property type="term" value="C:cytosol"/>
    <property type="evidence" value="ECO:0007669"/>
    <property type="project" value="UniProtKB-SubCell"/>
</dbReference>
<dbReference type="GO" id="GO:0006281">
    <property type="term" value="P:DNA repair"/>
    <property type="evidence" value="ECO:0007669"/>
    <property type="project" value="UniProtKB-UniRule"/>
</dbReference>
<feature type="domain" description="GIY-YIG" evidence="17">
    <location>
        <begin position="327"/>
        <end position="409"/>
    </location>
</feature>
<evidence type="ECO:0000256" key="12">
    <source>
        <dbReference type="ARBA" id="ARBA00044228"/>
    </source>
</evidence>
<comment type="subunit">
    <text evidence="14">Forms a heterodimer with SLX4.</text>
</comment>
<proteinExistence type="inferred from homology"/>
<dbReference type="InterPro" id="IPR027520">
    <property type="entry name" value="Slx1"/>
</dbReference>
<keyword evidence="10 14" id="KW-0539">Nucleus</keyword>
<dbReference type="InterPro" id="IPR000649">
    <property type="entry name" value="IF-2B-related"/>
</dbReference>
<evidence type="ECO:0000256" key="2">
    <source>
        <dbReference type="ARBA" id="ARBA00007251"/>
    </source>
</evidence>
<dbReference type="SMART" id="SM00465">
    <property type="entry name" value="GIYc"/>
    <property type="match status" value="1"/>
</dbReference>
<dbReference type="InterPro" id="IPR042529">
    <property type="entry name" value="IF_2B-like_C"/>
</dbReference>
<dbReference type="EMBL" id="QEAP01000020">
    <property type="protein sequence ID" value="TPX77456.1"/>
    <property type="molecule type" value="Genomic_DNA"/>
</dbReference>
<dbReference type="PANTHER" id="PTHR45859:SF1">
    <property type="entry name" value="TRANSLATION INITIATION FACTOR EIF-2B SUBUNIT BETA"/>
    <property type="match status" value="1"/>
</dbReference>
<name>A0A507FQ46_9FUNG</name>
<keyword evidence="9 14" id="KW-0233">DNA recombination</keyword>
<dbReference type="CDD" id="cd10455">
    <property type="entry name" value="GIY-YIG_SLX1"/>
    <property type="match status" value="1"/>
</dbReference>
<evidence type="ECO:0000256" key="7">
    <source>
        <dbReference type="ARBA" id="ARBA00022801"/>
    </source>
</evidence>
<keyword evidence="19" id="KW-1185">Reference proteome</keyword>
<dbReference type="GO" id="GO:0005851">
    <property type="term" value="C:eukaryotic translation initiation factor 2B complex"/>
    <property type="evidence" value="ECO:0007669"/>
    <property type="project" value="TreeGrafter"/>
</dbReference>
<dbReference type="GO" id="GO:0033557">
    <property type="term" value="C:Slx1-Slx4 complex"/>
    <property type="evidence" value="ECO:0007669"/>
    <property type="project" value="UniProtKB-UniRule"/>
</dbReference>
<dbReference type="HAMAP" id="MF_03100">
    <property type="entry name" value="Endonuc_su_Slx1"/>
    <property type="match status" value="1"/>
</dbReference>
<dbReference type="Gene3D" id="3.40.1440.10">
    <property type="entry name" value="GIY-YIG endonuclease"/>
    <property type="match status" value="1"/>
</dbReference>
<evidence type="ECO:0000256" key="16">
    <source>
        <dbReference type="SAM" id="MobiDB-lite"/>
    </source>
</evidence>
<evidence type="ECO:0000313" key="18">
    <source>
        <dbReference type="EMBL" id="TPX77456.1"/>
    </source>
</evidence>
<dbReference type="GO" id="GO:0017108">
    <property type="term" value="F:5'-flap endonuclease activity"/>
    <property type="evidence" value="ECO:0007669"/>
    <property type="project" value="InterPro"/>
</dbReference>
<evidence type="ECO:0000256" key="3">
    <source>
        <dbReference type="ARBA" id="ARBA00022490"/>
    </source>
</evidence>
<protein>
    <recommendedName>
        <fullName evidence="11">Translation initiation factor eIF2B subunit beta</fullName>
    </recommendedName>
    <alternativeName>
        <fullName evidence="12">eIF2B GDP-GTP exchange factor subunit beta</fullName>
    </alternativeName>
</protein>
<dbReference type="Pfam" id="PF01541">
    <property type="entry name" value="GIY-YIG"/>
    <property type="match status" value="1"/>
</dbReference>
<dbReference type="PROSITE" id="PS50164">
    <property type="entry name" value="GIY_YIG"/>
    <property type="match status" value="1"/>
</dbReference>
<dbReference type="STRING" id="246404.A0A507FQ46"/>
<dbReference type="SUPFAM" id="SSF100950">
    <property type="entry name" value="NagB/RpiA/CoA transferase-like"/>
    <property type="match status" value="1"/>
</dbReference>
<feature type="region of interest" description="Disordered" evidence="16">
    <location>
        <begin position="554"/>
        <end position="575"/>
    </location>
</feature>
<dbReference type="SUPFAM" id="SSF82771">
    <property type="entry name" value="GIY-YIG endonuclease"/>
    <property type="match status" value="1"/>
</dbReference>
<keyword evidence="14" id="KW-0227">DNA damage</keyword>
<sequence length="575" mass="64035">MDKRSANEAKIDRTVEQLTNKLRRRLVTGSFACAVETAKLLSLVIRMPSHWTTAKELQTLVKDKGRTLIEAQPIELAVGSIVNKVVSLIGEESELITSQNESCNEEMDLLVQRDLLRNNVVQSMKEMLDDIQTASQSIANGALEHIHSDEIFMTLGRSPAVEGFLKEAAKLRKFKVMVAETSPSYGGQELALSLSKAGIDTTVITDASVFAVMSRVNKVILGTHAVLANGGLVAISGSQVMAAAAKHYSTPVVVLAELYKMSAVYPFDVDAFNLGANPDAVFGFEDGYMIDHIDAINPTYDFVVPDLISLFITNELSESPIPSDCQNMYACYLLKCLQPGKETKCYVGSTPDPIRRLRQHNGEIQGGAKKTSKARPWRMVVVVHGFPNKIAALQFEWAWQKPHQSRHFQTYAPNTYSNSYKHQQLASKLNVLADMVHLDQWTRWPLAVHITDQQVWDMFNCLPKLPSHFCLSFGEVGKEPCRRDLDKDLELKYESVNHSSECSLCADYVDPTAAQWSHMSNASQLISYDPRQPQPQPNQISFLLLENARHGEPGYVVDLGEDVTQDEEDDSDLDS</sequence>
<evidence type="ECO:0000256" key="5">
    <source>
        <dbReference type="ARBA" id="ARBA00022722"/>
    </source>
</evidence>
<evidence type="ECO:0000256" key="10">
    <source>
        <dbReference type="ARBA" id="ARBA00023242"/>
    </source>
</evidence>
<comment type="similarity">
    <text evidence="2 15">Belongs to the eIF-2B alpha/beta/delta subunits family.</text>
</comment>
<feature type="compositionally biased region" description="Acidic residues" evidence="16">
    <location>
        <begin position="559"/>
        <end position="575"/>
    </location>
</feature>
<dbReference type="Gene3D" id="3.40.50.10470">
    <property type="entry name" value="Translation initiation factor eif-2b, domain 2"/>
    <property type="match status" value="1"/>
</dbReference>
<accession>A0A507FQ46</accession>
<dbReference type="GO" id="GO:0016853">
    <property type="term" value="F:isomerase activity"/>
    <property type="evidence" value="ECO:0007669"/>
    <property type="project" value="UniProtKB-KW"/>
</dbReference>
<evidence type="ECO:0000256" key="4">
    <source>
        <dbReference type="ARBA" id="ARBA00022540"/>
    </source>
</evidence>
<evidence type="ECO:0000256" key="8">
    <source>
        <dbReference type="ARBA" id="ARBA00022917"/>
    </source>
</evidence>
<organism evidence="18 19">
    <name type="scientific">Chytriomyces confervae</name>
    <dbReference type="NCBI Taxonomy" id="246404"/>
    <lineage>
        <taxon>Eukaryota</taxon>
        <taxon>Fungi</taxon>
        <taxon>Fungi incertae sedis</taxon>
        <taxon>Chytridiomycota</taxon>
        <taxon>Chytridiomycota incertae sedis</taxon>
        <taxon>Chytridiomycetes</taxon>
        <taxon>Chytridiales</taxon>
        <taxon>Chytriomycetaceae</taxon>
        <taxon>Chytriomyces</taxon>
    </lineage>
</organism>
<evidence type="ECO:0000256" key="11">
    <source>
        <dbReference type="ARBA" id="ARBA00044122"/>
    </source>
</evidence>
<comment type="caution">
    <text evidence="14">Lacks conserved residue(s) required for the propagation of feature annotation.</text>
</comment>
<dbReference type="Proteomes" id="UP000320333">
    <property type="component" value="Unassembled WGS sequence"/>
</dbReference>
<evidence type="ECO:0000313" key="19">
    <source>
        <dbReference type="Proteomes" id="UP000320333"/>
    </source>
</evidence>
<keyword evidence="3" id="KW-0963">Cytoplasm</keyword>
<dbReference type="AlphaFoldDB" id="A0A507FQ46"/>
<dbReference type="InterPro" id="IPR037171">
    <property type="entry name" value="NagB/RpiA_transferase-like"/>
</dbReference>
<dbReference type="PANTHER" id="PTHR45859">
    <property type="entry name" value="TRANSLATION INITIATION FACTOR EIF-2B SUBUNIT BETA"/>
    <property type="match status" value="1"/>
</dbReference>
<keyword evidence="18" id="KW-0413">Isomerase</keyword>
<gene>
    <name evidence="18" type="primary">MRI1</name>
    <name evidence="18" type="ORF">CcCBS67573_g01276</name>
</gene>
<comment type="similarity">
    <text evidence="14">Belongs to the SLX1 family.</text>
</comment>
<evidence type="ECO:0000256" key="6">
    <source>
        <dbReference type="ARBA" id="ARBA00022759"/>
    </source>
</evidence>
<reference evidence="18 19" key="1">
    <citation type="journal article" date="2019" name="Sci. Rep.">
        <title>Comparative genomics of chytrid fungi reveal insights into the obligate biotrophic and pathogenic lifestyle of Synchytrium endobioticum.</title>
        <authorList>
            <person name="van de Vossenberg B.T.L.H."/>
            <person name="Warris S."/>
            <person name="Nguyen H.D.T."/>
            <person name="van Gent-Pelzer M.P.E."/>
            <person name="Joly D.L."/>
            <person name="van de Geest H.C."/>
            <person name="Bonants P.J.M."/>
            <person name="Smith D.S."/>
            <person name="Levesque C.A."/>
            <person name="van der Lee T.A.J."/>
        </authorList>
    </citation>
    <scope>NUCLEOTIDE SEQUENCE [LARGE SCALE GENOMIC DNA]</scope>
    <source>
        <strain evidence="18 19">CBS 675.73</strain>
    </source>
</reference>
<keyword evidence="8" id="KW-0648">Protein biosynthesis</keyword>
<evidence type="ECO:0000259" key="17">
    <source>
        <dbReference type="PROSITE" id="PS50164"/>
    </source>
</evidence>
<comment type="cofactor">
    <cofactor evidence="14">
        <name>a divalent metal cation</name>
        <dbReference type="ChEBI" id="CHEBI:60240"/>
    </cofactor>
</comment>